<dbReference type="InterPro" id="IPR018035">
    <property type="entry name" value="Flagellar_FliH/T3SS_HrpE"/>
</dbReference>
<dbReference type="Proteomes" id="UP000553059">
    <property type="component" value="Unassembled WGS sequence"/>
</dbReference>
<evidence type="ECO:0000256" key="3">
    <source>
        <dbReference type="ARBA" id="ARBA00022448"/>
    </source>
</evidence>
<evidence type="ECO:0000256" key="4">
    <source>
        <dbReference type="ARBA" id="ARBA00022795"/>
    </source>
</evidence>
<dbReference type="GO" id="GO:0044781">
    <property type="term" value="P:bacterial-type flagellum organization"/>
    <property type="evidence" value="ECO:0007669"/>
    <property type="project" value="UniProtKB-KW"/>
</dbReference>
<dbReference type="PANTHER" id="PTHR34982">
    <property type="entry name" value="YOP PROTEINS TRANSLOCATION PROTEIN L"/>
    <property type="match status" value="1"/>
</dbReference>
<evidence type="ECO:0000256" key="5">
    <source>
        <dbReference type="ARBA" id="ARBA00022927"/>
    </source>
</evidence>
<keyword evidence="5" id="KW-0653">Protein transport</keyword>
<organism evidence="9 10">
    <name type="scientific">Desulfitobacterium dehalogenans</name>
    <dbReference type="NCBI Taxonomy" id="36854"/>
    <lineage>
        <taxon>Bacteria</taxon>
        <taxon>Bacillati</taxon>
        <taxon>Bacillota</taxon>
        <taxon>Clostridia</taxon>
        <taxon>Eubacteriales</taxon>
        <taxon>Desulfitobacteriaceae</taxon>
        <taxon>Desulfitobacterium</taxon>
    </lineage>
</organism>
<evidence type="ECO:0000256" key="7">
    <source>
        <dbReference type="SAM" id="Coils"/>
    </source>
</evidence>
<evidence type="ECO:0000313" key="10">
    <source>
        <dbReference type="Proteomes" id="UP000553059"/>
    </source>
</evidence>
<dbReference type="GO" id="GO:0015031">
    <property type="term" value="P:protein transport"/>
    <property type="evidence" value="ECO:0007669"/>
    <property type="project" value="UniProtKB-KW"/>
</dbReference>
<keyword evidence="9" id="KW-0966">Cell projection</keyword>
<keyword evidence="6" id="KW-1006">Bacterial flagellum protein export</keyword>
<dbReference type="GO" id="GO:0005829">
    <property type="term" value="C:cytosol"/>
    <property type="evidence" value="ECO:0007669"/>
    <property type="project" value="TreeGrafter"/>
</dbReference>
<name>A0A7C6Z6P1_9FIRM</name>
<keyword evidence="9" id="KW-0969">Cilium</keyword>
<dbReference type="PANTHER" id="PTHR34982:SF1">
    <property type="entry name" value="FLAGELLAR ASSEMBLY PROTEIN FLIH"/>
    <property type="match status" value="1"/>
</dbReference>
<protein>
    <submittedName>
        <fullName evidence="9">Flagellar assembly protein FliH</fullName>
    </submittedName>
</protein>
<evidence type="ECO:0000256" key="2">
    <source>
        <dbReference type="ARBA" id="ARBA00006602"/>
    </source>
</evidence>
<dbReference type="AlphaFoldDB" id="A0A7C6Z6P1"/>
<comment type="similarity">
    <text evidence="2">Belongs to the FliH family.</text>
</comment>
<keyword evidence="9" id="KW-0282">Flagellum</keyword>
<evidence type="ECO:0000259" key="8">
    <source>
        <dbReference type="Pfam" id="PF02108"/>
    </source>
</evidence>
<evidence type="ECO:0000313" key="9">
    <source>
        <dbReference type="EMBL" id="HHY28322.1"/>
    </source>
</evidence>
<proteinExistence type="inferred from homology"/>
<dbReference type="EMBL" id="DUTF01000354">
    <property type="protein sequence ID" value="HHY28322.1"/>
    <property type="molecule type" value="Genomic_DNA"/>
</dbReference>
<keyword evidence="3" id="KW-0813">Transport</keyword>
<feature type="domain" description="Flagellar assembly protein FliH/Type III secretion system HrpE" evidence="8">
    <location>
        <begin position="172"/>
        <end position="285"/>
    </location>
</feature>
<comment type="function">
    <text evidence="1">Needed for flagellar regrowth and assembly.</text>
</comment>
<sequence length="299" mass="34214">MRLYTRSRVVKSHTVEVSMPCIVESQTEVFQFLSNRLSVVRDRNESLSKEDGFSRLEGEEKWEPSAAAIHDEDEALTKARLEQEARAKEILAEAEALRAQAQTELKKAQEETVKILERARVEGEEAALKLREEVSHQAYEEGLAQGLAQGLQEGIAQGKQEAEQMKIEARNILALAQRAAHEEWSKVDGTLLQMALKVAERILRVHILEHPKQLLQRIRALSLLPEEREGWKLHVSTADYQWLSQCSEEINIPLLEDQTLTSGDCFLECTEGIFDARVEAQLERCEQLLREELRHDRLE</sequence>
<accession>A0A7C6Z6P1</accession>
<evidence type="ECO:0000256" key="1">
    <source>
        <dbReference type="ARBA" id="ARBA00003041"/>
    </source>
</evidence>
<feature type="coiled-coil region" evidence="7">
    <location>
        <begin position="80"/>
        <end position="179"/>
    </location>
</feature>
<reference evidence="9 10" key="1">
    <citation type="journal article" date="2020" name="Biotechnol. Biofuels">
        <title>New insights from the biogas microbiome by comprehensive genome-resolved metagenomics of nearly 1600 species originating from multiple anaerobic digesters.</title>
        <authorList>
            <person name="Campanaro S."/>
            <person name="Treu L."/>
            <person name="Rodriguez-R L.M."/>
            <person name="Kovalovszki A."/>
            <person name="Ziels R.M."/>
            <person name="Maus I."/>
            <person name="Zhu X."/>
            <person name="Kougias P.G."/>
            <person name="Basile A."/>
            <person name="Luo G."/>
            <person name="Schluter A."/>
            <person name="Konstantinidis K.T."/>
            <person name="Angelidaki I."/>
        </authorList>
    </citation>
    <scope>NUCLEOTIDE SEQUENCE [LARGE SCALE GENOMIC DNA]</scope>
    <source>
        <strain evidence="9">AS05jafATM_4</strain>
    </source>
</reference>
<dbReference type="Pfam" id="PF02108">
    <property type="entry name" value="FliH"/>
    <property type="match status" value="1"/>
</dbReference>
<dbReference type="InterPro" id="IPR051472">
    <property type="entry name" value="T3SS_Stator/FliH"/>
</dbReference>
<comment type="caution">
    <text evidence="9">The sequence shown here is derived from an EMBL/GenBank/DDBJ whole genome shotgun (WGS) entry which is preliminary data.</text>
</comment>
<gene>
    <name evidence="9" type="ORF">GX523_16590</name>
</gene>
<keyword evidence="4" id="KW-1005">Bacterial flagellum biogenesis</keyword>
<keyword evidence="7" id="KW-0175">Coiled coil</keyword>
<evidence type="ECO:0000256" key="6">
    <source>
        <dbReference type="ARBA" id="ARBA00023225"/>
    </source>
</evidence>